<accession>A0A381ZLG6</accession>
<dbReference type="AlphaFoldDB" id="A0A381ZLG6"/>
<dbReference type="PANTHER" id="PTHR37421:SF1">
    <property type="entry name" value="UPF0260 PROTEIN YCGN"/>
    <property type="match status" value="1"/>
</dbReference>
<dbReference type="InterPro" id="IPR008228">
    <property type="entry name" value="UCP006173"/>
</dbReference>
<reference evidence="1" key="1">
    <citation type="submission" date="2018-05" db="EMBL/GenBank/DDBJ databases">
        <authorList>
            <person name="Lanie J.A."/>
            <person name="Ng W.-L."/>
            <person name="Kazmierczak K.M."/>
            <person name="Andrzejewski T.M."/>
            <person name="Davidsen T.M."/>
            <person name="Wayne K.J."/>
            <person name="Tettelin H."/>
            <person name="Glass J.I."/>
            <person name="Rusch D."/>
            <person name="Podicherti R."/>
            <person name="Tsui H.-C.T."/>
            <person name="Winkler M.E."/>
        </authorList>
    </citation>
    <scope>NUCLEOTIDE SEQUENCE</scope>
</reference>
<proteinExistence type="inferred from homology"/>
<dbReference type="Pfam" id="PF03692">
    <property type="entry name" value="CxxCxxCC"/>
    <property type="match status" value="1"/>
</dbReference>
<evidence type="ECO:0000313" key="1">
    <source>
        <dbReference type="EMBL" id="SVA89984.1"/>
    </source>
</evidence>
<sequence length="170" mass="19367">MLLEYMGIPIEEKLPSNVNENELPFWKQKSLKELSVDEWESLCDGCGKCCLHKLENEDTAEIFYTEVACSLLDIGKCRCTNYQNRTLLIHDCVKLTAANLCNIPWLPATCAYRLIDEGKDLYWWHPLVSGDPETVHQAGISVRNRAIDEPKAIKLESHIVSWPNDASETD</sequence>
<dbReference type="EMBL" id="UINC01021756">
    <property type="protein sequence ID" value="SVA89984.1"/>
    <property type="molecule type" value="Genomic_DNA"/>
</dbReference>
<dbReference type="NCBIfam" id="NF003501">
    <property type="entry name" value="PRK05170.1-5"/>
    <property type="match status" value="1"/>
</dbReference>
<dbReference type="PIRSF" id="PIRSF006173">
    <property type="entry name" value="UCP006173"/>
    <property type="match status" value="1"/>
</dbReference>
<organism evidence="1">
    <name type="scientific">marine metagenome</name>
    <dbReference type="NCBI Taxonomy" id="408172"/>
    <lineage>
        <taxon>unclassified sequences</taxon>
        <taxon>metagenomes</taxon>
        <taxon>ecological metagenomes</taxon>
    </lineage>
</organism>
<dbReference type="HAMAP" id="MF_00676">
    <property type="entry name" value="UPF0260"/>
    <property type="match status" value="1"/>
</dbReference>
<dbReference type="InterPro" id="IPR005358">
    <property type="entry name" value="Puta_zinc/iron-chelating_dom"/>
</dbReference>
<dbReference type="PANTHER" id="PTHR37421">
    <property type="entry name" value="UPF0260 PROTEIN YCGN"/>
    <property type="match status" value="1"/>
</dbReference>
<gene>
    <name evidence="1" type="ORF">METZ01_LOCUS142838</name>
</gene>
<name>A0A381ZLG6_9ZZZZ</name>
<dbReference type="NCBIfam" id="NF003507">
    <property type="entry name" value="PRK05170.2-5"/>
    <property type="match status" value="1"/>
</dbReference>
<protein>
    <submittedName>
        <fullName evidence="1">Uncharacterized protein</fullName>
    </submittedName>
</protein>